<proteinExistence type="predicted"/>
<evidence type="ECO:0000313" key="1">
    <source>
        <dbReference type="EnsemblMetazoa" id="Aqu2.1.07450_001"/>
    </source>
</evidence>
<sequence length="72" mass="8396">ADSGDVRLETAESQIKLQKTKHELETAALEETIKEKDCEICVLQEKFETLERELDKSKHELLLLKEDKKQLQ</sequence>
<reference evidence="1" key="1">
    <citation type="submission" date="2017-05" db="UniProtKB">
        <authorList>
            <consortium name="EnsemblMetazoa"/>
        </authorList>
    </citation>
    <scope>IDENTIFICATION</scope>
</reference>
<protein>
    <submittedName>
        <fullName evidence="1">Uncharacterized protein</fullName>
    </submittedName>
</protein>
<organism evidence="1">
    <name type="scientific">Amphimedon queenslandica</name>
    <name type="common">Sponge</name>
    <dbReference type="NCBI Taxonomy" id="400682"/>
    <lineage>
        <taxon>Eukaryota</taxon>
        <taxon>Metazoa</taxon>
        <taxon>Porifera</taxon>
        <taxon>Demospongiae</taxon>
        <taxon>Heteroscleromorpha</taxon>
        <taxon>Haplosclerida</taxon>
        <taxon>Niphatidae</taxon>
        <taxon>Amphimedon</taxon>
    </lineage>
</organism>
<dbReference type="EnsemblMetazoa" id="Aqu2.1.07450_001">
    <property type="protein sequence ID" value="Aqu2.1.07450_001"/>
    <property type="gene ID" value="Aqu2.1.07450"/>
</dbReference>
<accession>A0A1X7SZE0</accession>
<name>A0A1X7SZE0_AMPQE</name>
<dbReference type="AlphaFoldDB" id="A0A1X7SZE0"/>
<dbReference type="InParanoid" id="A0A1X7SZE0"/>